<sequence>MTAPFQTSAIVYRHVASIVLCPICYPNPPQMSQSPHLGLPQVIR</sequence>
<dbReference type="RefSeq" id="XP_023622734.1">
    <property type="nucleotide sequence ID" value="XM_023766966.1"/>
</dbReference>
<proteinExistence type="predicted"/>
<dbReference type="AlphaFoldDB" id="A0A2D3V2V3"/>
<keyword evidence="2" id="KW-1185">Reference proteome</keyword>
<accession>A0A2D3V2V3</accession>
<dbReference type="GeneID" id="35596910"/>
<protein>
    <submittedName>
        <fullName evidence="1">Uncharacterized protein</fullName>
    </submittedName>
</protein>
<evidence type="ECO:0000313" key="1">
    <source>
        <dbReference type="EMBL" id="CZT15839.1"/>
    </source>
</evidence>
<reference evidence="1 2" key="1">
    <citation type="submission" date="2016-03" db="EMBL/GenBank/DDBJ databases">
        <authorList>
            <person name="Ploux O."/>
        </authorList>
    </citation>
    <scope>NUCLEOTIDE SEQUENCE [LARGE SCALE GENOMIC DNA]</scope>
    <source>
        <strain evidence="1 2">URUG2</strain>
    </source>
</reference>
<name>A0A2D3V2V3_9PEZI</name>
<dbReference type="EMBL" id="FJUY01000002">
    <property type="protein sequence ID" value="CZT15839.1"/>
    <property type="molecule type" value="Genomic_DNA"/>
</dbReference>
<evidence type="ECO:0000313" key="2">
    <source>
        <dbReference type="Proteomes" id="UP000225277"/>
    </source>
</evidence>
<gene>
    <name evidence="1" type="ORF">RCC_01675</name>
</gene>
<organism evidence="1 2">
    <name type="scientific">Ramularia collo-cygni</name>
    <dbReference type="NCBI Taxonomy" id="112498"/>
    <lineage>
        <taxon>Eukaryota</taxon>
        <taxon>Fungi</taxon>
        <taxon>Dikarya</taxon>
        <taxon>Ascomycota</taxon>
        <taxon>Pezizomycotina</taxon>
        <taxon>Dothideomycetes</taxon>
        <taxon>Dothideomycetidae</taxon>
        <taxon>Mycosphaerellales</taxon>
        <taxon>Mycosphaerellaceae</taxon>
        <taxon>Ramularia</taxon>
    </lineage>
</organism>
<dbReference type="Proteomes" id="UP000225277">
    <property type="component" value="Unassembled WGS sequence"/>
</dbReference>